<proteinExistence type="predicted"/>
<dbReference type="EMBL" id="MU274906">
    <property type="protein sequence ID" value="KAI0091134.1"/>
    <property type="molecule type" value="Genomic_DNA"/>
</dbReference>
<accession>A0ACB8UAJ2</accession>
<evidence type="ECO:0000313" key="2">
    <source>
        <dbReference type="Proteomes" id="UP001055072"/>
    </source>
</evidence>
<name>A0ACB8UAJ2_9APHY</name>
<reference evidence="1" key="1">
    <citation type="journal article" date="2021" name="Environ. Microbiol.">
        <title>Gene family expansions and transcriptome signatures uncover fungal adaptations to wood decay.</title>
        <authorList>
            <person name="Hage H."/>
            <person name="Miyauchi S."/>
            <person name="Viragh M."/>
            <person name="Drula E."/>
            <person name="Min B."/>
            <person name="Chaduli D."/>
            <person name="Navarro D."/>
            <person name="Favel A."/>
            <person name="Norest M."/>
            <person name="Lesage-Meessen L."/>
            <person name="Balint B."/>
            <person name="Merenyi Z."/>
            <person name="de Eugenio L."/>
            <person name="Morin E."/>
            <person name="Martinez A.T."/>
            <person name="Baldrian P."/>
            <person name="Stursova M."/>
            <person name="Martinez M.J."/>
            <person name="Novotny C."/>
            <person name="Magnuson J.K."/>
            <person name="Spatafora J.W."/>
            <person name="Maurice S."/>
            <person name="Pangilinan J."/>
            <person name="Andreopoulos W."/>
            <person name="LaButti K."/>
            <person name="Hundley H."/>
            <person name="Na H."/>
            <person name="Kuo A."/>
            <person name="Barry K."/>
            <person name="Lipzen A."/>
            <person name="Henrissat B."/>
            <person name="Riley R."/>
            <person name="Ahrendt S."/>
            <person name="Nagy L.G."/>
            <person name="Grigoriev I.V."/>
            <person name="Martin F."/>
            <person name="Rosso M.N."/>
        </authorList>
    </citation>
    <scope>NUCLEOTIDE SEQUENCE</scope>
    <source>
        <strain evidence="1">CBS 384.51</strain>
    </source>
</reference>
<dbReference type="Proteomes" id="UP001055072">
    <property type="component" value="Unassembled WGS sequence"/>
</dbReference>
<evidence type="ECO:0000313" key="1">
    <source>
        <dbReference type="EMBL" id="KAI0091134.1"/>
    </source>
</evidence>
<comment type="caution">
    <text evidence="1">The sequence shown here is derived from an EMBL/GenBank/DDBJ whole genome shotgun (WGS) entry which is preliminary data.</text>
</comment>
<gene>
    <name evidence="1" type="ORF">BDY19DRAFT_933991</name>
</gene>
<keyword evidence="2" id="KW-1185">Reference proteome</keyword>
<protein>
    <submittedName>
        <fullName evidence="1">NADP-dependent oxidoreductase domain-containing protein</fullName>
    </submittedName>
</protein>
<sequence length="342" mass="37368">MASSLSTRKIGNDSVTAIGFGAMSLSAFYGTPKPDEERLKFLDHLYASGCRNWDTANTYGDSELLIGEWFERTGKRGDIFLATKFGIALSEETGRPVGVNGKPEYCKAEIEKSLARLGVDYVDLYYLHRPDTTVPIEKTVGAMADLVKAGKVRYLGLSECSASTLRRAYAVHPISAIQVEYSIFTLDIENPRIDLLRTARELGVSIVAYSPLGRGMLTGRIKSPDSFEPNDFRKALPRFSAENFPKVTKAVDAVAVIARKHNATPGQVALAWLLAQGDDIIPIPGTTKVENLDENLGAMKLKLTDDDVLALRKLAEDIEGTLGERNVPISVKMLFADTPPLA</sequence>
<organism evidence="1 2">
    <name type="scientific">Irpex rosettiformis</name>
    <dbReference type="NCBI Taxonomy" id="378272"/>
    <lineage>
        <taxon>Eukaryota</taxon>
        <taxon>Fungi</taxon>
        <taxon>Dikarya</taxon>
        <taxon>Basidiomycota</taxon>
        <taxon>Agaricomycotina</taxon>
        <taxon>Agaricomycetes</taxon>
        <taxon>Polyporales</taxon>
        <taxon>Irpicaceae</taxon>
        <taxon>Irpex</taxon>
    </lineage>
</organism>